<proteinExistence type="predicted"/>
<name>A0AAV4Y6Z8_CAEEX</name>
<comment type="caution">
    <text evidence="1">The sequence shown here is derived from an EMBL/GenBank/DDBJ whole genome shotgun (WGS) entry which is preliminary data.</text>
</comment>
<protein>
    <submittedName>
        <fullName evidence="1">Uncharacterized protein</fullName>
    </submittedName>
</protein>
<organism evidence="1 2">
    <name type="scientific">Caerostris extrusa</name>
    <name type="common">Bark spider</name>
    <name type="synonym">Caerostris bankana</name>
    <dbReference type="NCBI Taxonomy" id="172846"/>
    <lineage>
        <taxon>Eukaryota</taxon>
        <taxon>Metazoa</taxon>
        <taxon>Ecdysozoa</taxon>
        <taxon>Arthropoda</taxon>
        <taxon>Chelicerata</taxon>
        <taxon>Arachnida</taxon>
        <taxon>Araneae</taxon>
        <taxon>Araneomorphae</taxon>
        <taxon>Entelegynae</taxon>
        <taxon>Araneoidea</taxon>
        <taxon>Araneidae</taxon>
        <taxon>Caerostris</taxon>
    </lineage>
</organism>
<evidence type="ECO:0000313" key="1">
    <source>
        <dbReference type="EMBL" id="GIZ02783.1"/>
    </source>
</evidence>
<dbReference type="AlphaFoldDB" id="A0AAV4Y6Z8"/>
<keyword evidence="2" id="KW-1185">Reference proteome</keyword>
<reference evidence="1 2" key="1">
    <citation type="submission" date="2021-06" db="EMBL/GenBank/DDBJ databases">
        <title>Caerostris extrusa draft genome.</title>
        <authorList>
            <person name="Kono N."/>
            <person name="Arakawa K."/>
        </authorList>
    </citation>
    <scope>NUCLEOTIDE SEQUENCE [LARGE SCALE GENOMIC DNA]</scope>
</reference>
<dbReference type="EMBL" id="BPLR01018860">
    <property type="protein sequence ID" value="GIZ02783.1"/>
    <property type="molecule type" value="Genomic_DNA"/>
</dbReference>
<sequence>MPHNQMTFTYYISEHKSWKILVQMSSRVRFHAQKVQNAEEKVLFFSLNYSKGGVAECVQGLQFLFLSTWNSSACLLKRSEIQTWCLAKHENSLSYLMTSRQEPII</sequence>
<dbReference type="Proteomes" id="UP001054945">
    <property type="component" value="Unassembled WGS sequence"/>
</dbReference>
<evidence type="ECO:0000313" key="2">
    <source>
        <dbReference type="Proteomes" id="UP001054945"/>
    </source>
</evidence>
<accession>A0AAV4Y6Z8</accession>
<gene>
    <name evidence="1" type="ORF">CEXT_132521</name>
</gene>